<dbReference type="AlphaFoldDB" id="A0A4Q9EQH7"/>
<proteinExistence type="predicted"/>
<name>A0A4Q9EQH7_9GAMM</name>
<dbReference type="RefSeq" id="WP_130959564.1">
    <property type="nucleotide sequence ID" value="NZ_SITD01000049.1"/>
</dbReference>
<protein>
    <recommendedName>
        <fullName evidence="3">DinI family protein</fullName>
    </recommendedName>
</protein>
<dbReference type="SUPFAM" id="SSF54857">
    <property type="entry name" value="DNA damage-inducible protein DinI"/>
    <property type="match status" value="1"/>
</dbReference>
<dbReference type="EMBL" id="SITD01000049">
    <property type="protein sequence ID" value="TBM27372.1"/>
    <property type="molecule type" value="Genomic_DNA"/>
</dbReference>
<evidence type="ECO:0000313" key="2">
    <source>
        <dbReference type="Proteomes" id="UP000293380"/>
    </source>
</evidence>
<evidence type="ECO:0008006" key="3">
    <source>
        <dbReference type="Google" id="ProtNLM"/>
    </source>
</evidence>
<reference evidence="1 2" key="1">
    <citation type="submission" date="2019-02" db="EMBL/GenBank/DDBJ databases">
        <title>Comparative genomic analysis of the Hafnia genus genomes.</title>
        <authorList>
            <person name="Zhiqiu Y."/>
            <person name="Chao Y."/>
            <person name="Yuhui D."/>
            <person name="Di H."/>
            <person name="Bin L."/>
        </authorList>
    </citation>
    <scope>NUCLEOTIDE SEQUENCE [LARGE SCALE GENOMIC DNA]</scope>
    <source>
        <strain evidence="1 2">PCM_1194</strain>
    </source>
</reference>
<dbReference type="Gene3D" id="3.30.910.10">
    <property type="entry name" value="DinI-like"/>
    <property type="match status" value="1"/>
</dbReference>
<accession>A0A4Q9EQH7</accession>
<organism evidence="1 2">
    <name type="scientific">Hafnia paralvei</name>
    <dbReference type="NCBI Taxonomy" id="546367"/>
    <lineage>
        <taxon>Bacteria</taxon>
        <taxon>Pseudomonadati</taxon>
        <taxon>Pseudomonadota</taxon>
        <taxon>Gammaproteobacteria</taxon>
        <taxon>Enterobacterales</taxon>
        <taxon>Hafniaceae</taxon>
        <taxon>Hafnia</taxon>
    </lineage>
</organism>
<gene>
    <name evidence="1" type="ORF">EYY89_09970</name>
</gene>
<comment type="caution">
    <text evidence="1">The sequence shown here is derived from an EMBL/GenBank/DDBJ whole genome shotgun (WGS) entry which is preliminary data.</text>
</comment>
<dbReference type="Proteomes" id="UP000293380">
    <property type="component" value="Unassembled WGS sequence"/>
</dbReference>
<dbReference type="InterPro" id="IPR036687">
    <property type="entry name" value="DinI-like_sf"/>
</dbReference>
<dbReference type="Pfam" id="PF06183">
    <property type="entry name" value="DinI"/>
    <property type="match status" value="1"/>
</dbReference>
<evidence type="ECO:0000313" key="1">
    <source>
        <dbReference type="EMBL" id="TBM27372.1"/>
    </source>
</evidence>
<dbReference type="InterPro" id="IPR010391">
    <property type="entry name" value="DNA_damage-inducible_DinI-like"/>
</dbReference>
<sequence length="56" mass="6286">MNKKYVGAETSTRFATATDIVITGASKDASKVIRKMVEEMFEEADEWLVCEEIEIA</sequence>